<dbReference type="PANTHER" id="PTHR24189:SF71">
    <property type="entry name" value="ANKYRIN REPEAT DOMAIN 39"/>
    <property type="match status" value="1"/>
</dbReference>
<evidence type="ECO:0000313" key="5">
    <source>
        <dbReference type="Proteomes" id="UP001168363"/>
    </source>
</evidence>
<organism evidence="4 5">
    <name type="scientific">Nocardioides cremeus</name>
    <dbReference type="NCBI Taxonomy" id="3058044"/>
    <lineage>
        <taxon>Bacteria</taxon>
        <taxon>Bacillati</taxon>
        <taxon>Actinomycetota</taxon>
        <taxon>Actinomycetes</taxon>
        <taxon>Propionibacteriales</taxon>
        <taxon>Nocardioidaceae</taxon>
        <taxon>Nocardioides</taxon>
    </lineage>
</organism>
<feature type="repeat" description="ANK" evidence="3">
    <location>
        <begin position="87"/>
        <end position="110"/>
    </location>
</feature>
<comment type="caution">
    <text evidence="4">The sequence shown here is derived from an EMBL/GenBank/DDBJ whole genome shotgun (WGS) entry which is preliminary data.</text>
</comment>
<keyword evidence="5" id="KW-1185">Reference proteome</keyword>
<feature type="repeat" description="ANK" evidence="3">
    <location>
        <begin position="54"/>
        <end position="86"/>
    </location>
</feature>
<dbReference type="Gene3D" id="1.25.40.20">
    <property type="entry name" value="Ankyrin repeat-containing domain"/>
    <property type="match status" value="1"/>
</dbReference>
<evidence type="ECO:0000256" key="3">
    <source>
        <dbReference type="PROSITE-ProRule" id="PRU00023"/>
    </source>
</evidence>
<accession>A0ABT8U0Q8</accession>
<dbReference type="InterPro" id="IPR050745">
    <property type="entry name" value="Multifunctional_regulatory"/>
</dbReference>
<dbReference type="PANTHER" id="PTHR24189">
    <property type="entry name" value="MYOTROPHIN"/>
    <property type="match status" value="1"/>
</dbReference>
<protein>
    <submittedName>
        <fullName evidence="4">Ankyrin repeat domain-containing protein</fullName>
    </submittedName>
</protein>
<proteinExistence type="predicted"/>
<dbReference type="RefSeq" id="WP_302710411.1">
    <property type="nucleotide sequence ID" value="NZ_JAULSC010000143.1"/>
</dbReference>
<evidence type="ECO:0000313" key="4">
    <source>
        <dbReference type="EMBL" id="MDO3398192.1"/>
    </source>
</evidence>
<dbReference type="EMBL" id="JAULSC010000143">
    <property type="protein sequence ID" value="MDO3398192.1"/>
    <property type="molecule type" value="Genomic_DNA"/>
</dbReference>
<dbReference type="Pfam" id="PF12796">
    <property type="entry name" value="Ank_2"/>
    <property type="match status" value="1"/>
</dbReference>
<dbReference type="Proteomes" id="UP001168363">
    <property type="component" value="Unassembled WGS sequence"/>
</dbReference>
<dbReference type="SUPFAM" id="SSF48403">
    <property type="entry name" value="Ankyrin repeat"/>
    <property type="match status" value="1"/>
</dbReference>
<keyword evidence="1" id="KW-0677">Repeat</keyword>
<feature type="non-terminal residue" evidence="4">
    <location>
        <position position="1"/>
    </location>
</feature>
<gene>
    <name evidence="4" type="ORF">QWJ41_20945</name>
</gene>
<name>A0ABT8U0Q8_9ACTN</name>
<dbReference type="SMART" id="SM00248">
    <property type="entry name" value="ANK"/>
    <property type="match status" value="3"/>
</dbReference>
<feature type="non-terminal residue" evidence="4">
    <location>
        <position position="110"/>
    </location>
</feature>
<sequence length="110" mass="12004">QQLLHVPGIDLHQKDVYGVTLLHRLCAQNLVSYIRILVATLRKLHMDPFCCDLSLLTPLHYAAGRNMKEAVALLIKEGADVSAKDNHGNTPLHLAAVTGSCEVISLLVQA</sequence>
<evidence type="ECO:0000256" key="1">
    <source>
        <dbReference type="ARBA" id="ARBA00022737"/>
    </source>
</evidence>
<dbReference type="PROSITE" id="PS50088">
    <property type="entry name" value="ANK_REPEAT"/>
    <property type="match status" value="2"/>
</dbReference>
<dbReference type="InterPro" id="IPR002110">
    <property type="entry name" value="Ankyrin_rpt"/>
</dbReference>
<dbReference type="PROSITE" id="PS50297">
    <property type="entry name" value="ANK_REP_REGION"/>
    <property type="match status" value="2"/>
</dbReference>
<evidence type="ECO:0000256" key="2">
    <source>
        <dbReference type="ARBA" id="ARBA00023043"/>
    </source>
</evidence>
<dbReference type="InterPro" id="IPR036770">
    <property type="entry name" value="Ankyrin_rpt-contain_sf"/>
</dbReference>
<keyword evidence="2 3" id="KW-0040">ANK repeat</keyword>
<reference evidence="4" key="1">
    <citation type="submission" date="2023-06" db="EMBL/GenBank/DDBJ databases">
        <title>Genome sequence of Nocardioides sp. SOB44.</title>
        <authorList>
            <person name="Zhang G."/>
        </authorList>
    </citation>
    <scope>NUCLEOTIDE SEQUENCE</scope>
    <source>
        <strain evidence="4">SOB44</strain>
    </source>
</reference>